<evidence type="ECO:0000313" key="9">
    <source>
        <dbReference type="EMBL" id="GAA2942621.1"/>
    </source>
</evidence>
<evidence type="ECO:0000256" key="2">
    <source>
        <dbReference type="ARBA" id="ARBA00023015"/>
    </source>
</evidence>
<evidence type="ECO:0000256" key="5">
    <source>
        <dbReference type="PROSITE-ProRule" id="PRU00169"/>
    </source>
</evidence>
<dbReference type="SMART" id="SM00421">
    <property type="entry name" value="HTH_LUXR"/>
    <property type="match status" value="1"/>
</dbReference>
<evidence type="ECO:0000259" key="8">
    <source>
        <dbReference type="PROSITE" id="PS50110"/>
    </source>
</evidence>
<dbReference type="SUPFAM" id="SSF52172">
    <property type="entry name" value="CheY-like"/>
    <property type="match status" value="1"/>
</dbReference>
<evidence type="ECO:0000256" key="3">
    <source>
        <dbReference type="ARBA" id="ARBA00023125"/>
    </source>
</evidence>
<keyword evidence="1 5" id="KW-0597">Phosphoprotein</keyword>
<dbReference type="PANTHER" id="PTHR43214">
    <property type="entry name" value="TWO-COMPONENT RESPONSE REGULATOR"/>
    <property type="match status" value="1"/>
</dbReference>
<dbReference type="InterPro" id="IPR011006">
    <property type="entry name" value="CheY-like_superfamily"/>
</dbReference>
<dbReference type="Gene3D" id="3.40.50.2300">
    <property type="match status" value="1"/>
</dbReference>
<dbReference type="PROSITE" id="PS50110">
    <property type="entry name" value="RESPONSE_REGULATORY"/>
    <property type="match status" value="1"/>
</dbReference>
<organism evidence="9 10">
    <name type="scientific">Streptomyces erythrogriseus</name>
    <dbReference type="NCBI Taxonomy" id="284027"/>
    <lineage>
        <taxon>Bacteria</taxon>
        <taxon>Bacillati</taxon>
        <taxon>Actinomycetota</taxon>
        <taxon>Actinomycetes</taxon>
        <taxon>Kitasatosporales</taxon>
        <taxon>Streptomycetaceae</taxon>
        <taxon>Streptomyces</taxon>
        <taxon>Streptomyces griseoincarnatus group</taxon>
    </lineage>
</organism>
<feature type="compositionally biased region" description="Basic and acidic residues" evidence="6">
    <location>
        <begin position="19"/>
        <end position="32"/>
    </location>
</feature>
<dbReference type="SMART" id="SM00448">
    <property type="entry name" value="REC"/>
    <property type="match status" value="1"/>
</dbReference>
<gene>
    <name evidence="9" type="ORF">GCM10010478_50250</name>
</gene>
<accession>A0ABP6JRA0</accession>
<keyword evidence="10" id="KW-1185">Reference proteome</keyword>
<feature type="domain" description="Response regulatory" evidence="8">
    <location>
        <begin position="73"/>
        <end position="198"/>
    </location>
</feature>
<dbReference type="CDD" id="cd06170">
    <property type="entry name" value="LuxR_C_like"/>
    <property type="match status" value="1"/>
</dbReference>
<keyword evidence="4" id="KW-0804">Transcription</keyword>
<sequence length="290" mass="30989">MRAPGARTRPVTRAGARAGPDRPAARDDDTPDRVAAARPPPDAEMLDPTTGPATGAGPERCFGGDEDVEDRVRVVIAEDSVLLREGLTRLLTDRGHEVVAGVGDGDALIKTVDDLAREEQLPDVVVADVRMPPTHTDEGVRAAVQLRKSHPGVGVLVLSQYVEERYATELLAGSSRGVGYLLKDRVAEVREFVDAVVRVAQGGTALDPEVVAQLLGRSRKQDVLAGLTPREREVLGLMAEGRTNSAIARQLVVSDGAVEKHVSNIFLKLGLSPSDGDHRRVLAVLTYLKS</sequence>
<keyword evidence="2" id="KW-0805">Transcription regulation</keyword>
<dbReference type="SUPFAM" id="SSF46894">
    <property type="entry name" value="C-terminal effector domain of the bipartite response regulators"/>
    <property type="match status" value="1"/>
</dbReference>
<dbReference type="InterPro" id="IPR016032">
    <property type="entry name" value="Sig_transdc_resp-reg_C-effctor"/>
</dbReference>
<dbReference type="PRINTS" id="PR00038">
    <property type="entry name" value="HTHLUXR"/>
</dbReference>
<dbReference type="PANTHER" id="PTHR43214:SF24">
    <property type="entry name" value="TRANSCRIPTIONAL REGULATORY PROTEIN NARL-RELATED"/>
    <property type="match status" value="1"/>
</dbReference>
<reference evidence="10" key="1">
    <citation type="journal article" date="2019" name="Int. J. Syst. Evol. Microbiol.">
        <title>The Global Catalogue of Microorganisms (GCM) 10K type strain sequencing project: providing services to taxonomists for standard genome sequencing and annotation.</title>
        <authorList>
            <consortium name="The Broad Institute Genomics Platform"/>
            <consortium name="The Broad Institute Genome Sequencing Center for Infectious Disease"/>
            <person name="Wu L."/>
            <person name="Ma J."/>
        </authorList>
    </citation>
    <scope>NUCLEOTIDE SEQUENCE [LARGE SCALE GENOMIC DNA]</scope>
    <source>
        <strain evidence="10">JCM 9650</strain>
    </source>
</reference>
<evidence type="ECO:0000259" key="7">
    <source>
        <dbReference type="PROSITE" id="PS50043"/>
    </source>
</evidence>
<dbReference type="InterPro" id="IPR058245">
    <property type="entry name" value="NreC/VraR/RcsB-like_REC"/>
</dbReference>
<feature type="modified residue" description="4-aspartylphosphate" evidence="5">
    <location>
        <position position="128"/>
    </location>
</feature>
<feature type="region of interest" description="Disordered" evidence="6">
    <location>
        <begin position="1"/>
        <end position="64"/>
    </location>
</feature>
<dbReference type="Proteomes" id="UP001501423">
    <property type="component" value="Unassembled WGS sequence"/>
</dbReference>
<protein>
    <submittedName>
        <fullName evidence="9">Response regulator transcription factor</fullName>
    </submittedName>
</protein>
<name>A0ABP6JRA0_9ACTN</name>
<dbReference type="InterPro" id="IPR001789">
    <property type="entry name" value="Sig_transdc_resp-reg_receiver"/>
</dbReference>
<dbReference type="Pfam" id="PF00072">
    <property type="entry name" value="Response_reg"/>
    <property type="match status" value="1"/>
</dbReference>
<evidence type="ECO:0000256" key="1">
    <source>
        <dbReference type="ARBA" id="ARBA00022553"/>
    </source>
</evidence>
<evidence type="ECO:0000313" key="10">
    <source>
        <dbReference type="Proteomes" id="UP001501423"/>
    </source>
</evidence>
<dbReference type="InterPro" id="IPR000792">
    <property type="entry name" value="Tscrpt_reg_LuxR_C"/>
</dbReference>
<dbReference type="PROSITE" id="PS50043">
    <property type="entry name" value="HTH_LUXR_2"/>
    <property type="match status" value="1"/>
</dbReference>
<dbReference type="Pfam" id="PF00196">
    <property type="entry name" value="GerE"/>
    <property type="match status" value="1"/>
</dbReference>
<dbReference type="EMBL" id="BAAAVA010000075">
    <property type="protein sequence ID" value="GAA2942621.1"/>
    <property type="molecule type" value="Genomic_DNA"/>
</dbReference>
<proteinExistence type="predicted"/>
<evidence type="ECO:0000256" key="6">
    <source>
        <dbReference type="SAM" id="MobiDB-lite"/>
    </source>
</evidence>
<evidence type="ECO:0000256" key="4">
    <source>
        <dbReference type="ARBA" id="ARBA00023163"/>
    </source>
</evidence>
<keyword evidence="3" id="KW-0238">DNA-binding</keyword>
<comment type="caution">
    <text evidence="9">The sequence shown here is derived from an EMBL/GenBank/DDBJ whole genome shotgun (WGS) entry which is preliminary data.</text>
</comment>
<dbReference type="CDD" id="cd17535">
    <property type="entry name" value="REC_NarL-like"/>
    <property type="match status" value="1"/>
</dbReference>
<feature type="domain" description="HTH luxR-type" evidence="7">
    <location>
        <begin position="220"/>
        <end position="290"/>
    </location>
</feature>
<dbReference type="InterPro" id="IPR039420">
    <property type="entry name" value="WalR-like"/>
</dbReference>